<proteinExistence type="predicted"/>
<dbReference type="AlphaFoldDB" id="A0AAU9X0G0"/>
<reference evidence="1 2" key="1">
    <citation type="submission" date="2022-05" db="EMBL/GenBank/DDBJ databases">
        <authorList>
            <consortium name="Genoscope - CEA"/>
            <person name="William W."/>
        </authorList>
    </citation>
    <scope>NUCLEOTIDE SEQUENCE [LARGE SCALE GENOMIC DNA]</scope>
</reference>
<evidence type="ECO:0000313" key="2">
    <source>
        <dbReference type="Proteomes" id="UP001159428"/>
    </source>
</evidence>
<keyword evidence="2" id="KW-1185">Reference proteome</keyword>
<dbReference type="EMBL" id="CALNXJ010000026">
    <property type="protein sequence ID" value="CAH3132091.1"/>
    <property type="molecule type" value="Genomic_DNA"/>
</dbReference>
<comment type="caution">
    <text evidence="1">The sequence shown here is derived from an EMBL/GenBank/DDBJ whole genome shotgun (WGS) entry which is preliminary data.</text>
</comment>
<accession>A0AAU9X0G0</accession>
<protein>
    <submittedName>
        <fullName evidence="1">Uncharacterized protein</fullName>
    </submittedName>
</protein>
<organism evidence="1 2">
    <name type="scientific">Pocillopora meandrina</name>
    <dbReference type="NCBI Taxonomy" id="46732"/>
    <lineage>
        <taxon>Eukaryota</taxon>
        <taxon>Metazoa</taxon>
        <taxon>Cnidaria</taxon>
        <taxon>Anthozoa</taxon>
        <taxon>Hexacorallia</taxon>
        <taxon>Scleractinia</taxon>
        <taxon>Astrocoeniina</taxon>
        <taxon>Pocilloporidae</taxon>
        <taxon>Pocillopora</taxon>
    </lineage>
</organism>
<dbReference type="Proteomes" id="UP001159428">
    <property type="component" value="Unassembled WGS sequence"/>
</dbReference>
<sequence>MKIYQQLNFVDIKRQAESLYSLIADGQYHPTSLGPSLQTRCNQEGFNADDDQGIASKARIGIISNNEWNCSSCDSRIGFGTGGAPDDSNTCGNEENWNPDNRERHIKVMGYILVQ</sequence>
<evidence type="ECO:0000313" key="1">
    <source>
        <dbReference type="EMBL" id="CAH3132091.1"/>
    </source>
</evidence>
<name>A0AAU9X0G0_9CNID</name>
<gene>
    <name evidence="1" type="ORF">PMEA_00014481</name>
</gene>